<evidence type="ECO:0000313" key="8">
    <source>
        <dbReference type="EMBL" id="WCO65427.1"/>
    </source>
</evidence>
<dbReference type="AlphaFoldDB" id="A0AAE9Y3L9"/>
<evidence type="ECO:0000256" key="5">
    <source>
        <dbReference type="HAMAP-Rule" id="MF_00291"/>
    </source>
</evidence>
<sequence length="343" mass="36788">MDQPVVTMKQLLDAGVHFGHQTRRWNPKMQRFIHGDRNGIYIIDLKQTLTRLESAYTYVRDMVADGGTILFVGTKKQAQDPVQSYAEKCGMPYVNQRWLGGMLTNFETIAKRVAKMKEYRRMRDSGEFDAMPKKEALLLSRELEKLERNLGGIHQMETLPSAVFVLDTKKEHIAVTEANKLGLPLVAVVDTNCDPDIIQYVIPGNDDAIRSGTLMCRIISDAVEEGRLIAASRGGGDTAKVVRSDEDEARIAAEQAEARNQAAAAAAAREARLAAAQDAPAEAPAEAPAGTPEATATEAAAEAADAPAEAPATAAESPDPAAGTPETTATDAAAEAATTEEQG</sequence>
<evidence type="ECO:0000256" key="6">
    <source>
        <dbReference type="RuleBase" id="RU003631"/>
    </source>
</evidence>
<evidence type="ECO:0000256" key="2">
    <source>
        <dbReference type="ARBA" id="ARBA00022980"/>
    </source>
</evidence>
<dbReference type="InterPro" id="IPR001865">
    <property type="entry name" value="Ribosomal_uS2"/>
</dbReference>
<dbReference type="Proteomes" id="UP001216390">
    <property type="component" value="Chromosome"/>
</dbReference>
<dbReference type="PROSITE" id="PS00963">
    <property type="entry name" value="RIBOSOMAL_S2_2"/>
    <property type="match status" value="1"/>
</dbReference>
<reference evidence="8" key="1">
    <citation type="submission" date="2023-01" db="EMBL/GenBank/DDBJ databases">
        <title>The diversity of Class Acidimicrobiia in South China Sea sediment environments and the proposal of Iamia marina sp. nov., a novel species of the genus Iamia.</title>
        <authorList>
            <person name="He Y."/>
            <person name="Tian X."/>
        </authorList>
    </citation>
    <scope>NUCLEOTIDE SEQUENCE</scope>
    <source>
        <strain evidence="8">DSM 19957</strain>
    </source>
</reference>
<dbReference type="GO" id="GO:0003735">
    <property type="term" value="F:structural constituent of ribosome"/>
    <property type="evidence" value="ECO:0007669"/>
    <property type="project" value="InterPro"/>
</dbReference>
<dbReference type="Pfam" id="PF00318">
    <property type="entry name" value="Ribosomal_S2"/>
    <property type="match status" value="1"/>
</dbReference>
<name>A0AAE9Y3L9_9ACTN</name>
<dbReference type="PANTHER" id="PTHR12534">
    <property type="entry name" value="30S RIBOSOMAL PROTEIN S2 PROKARYOTIC AND ORGANELLAR"/>
    <property type="match status" value="1"/>
</dbReference>
<dbReference type="PRINTS" id="PR00395">
    <property type="entry name" value="RIBOSOMALS2"/>
</dbReference>
<accession>A0AAE9Y3L9</accession>
<dbReference type="InterPro" id="IPR018130">
    <property type="entry name" value="Ribosomal_uS2_CS"/>
</dbReference>
<dbReference type="HAMAP" id="MF_00291_B">
    <property type="entry name" value="Ribosomal_uS2_B"/>
    <property type="match status" value="1"/>
</dbReference>
<dbReference type="GO" id="GO:0022627">
    <property type="term" value="C:cytosolic small ribosomal subunit"/>
    <property type="evidence" value="ECO:0007669"/>
    <property type="project" value="TreeGrafter"/>
</dbReference>
<proteinExistence type="inferred from homology"/>
<evidence type="ECO:0000313" key="9">
    <source>
        <dbReference type="Proteomes" id="UP001216390"/>
    </source>
</evidence>
<dbReference type="InterPro" id="IPR005706">
    <property type="entry name" value="Ribosomal_uS2_bac/mit/plastid"/>
</dbReference>
<dbReference type="FunFam" id="1.10.287.610:FF:000001">
    <property type="entry name" value="30S ribosomal protein S2"/>
    <property type="match status" value="1"/>
</dbReference>
<dbReference type="Gene3D" id="3.40.50.10490">
    <property type="entry name" value="Glucose-6-phosphate isomerase like protein, domain 1"/>
    <property type="match status" value="1"/>
</dbReference>
<evidence type="ECO:0000256" key="3">
    <source>
        <dbReference type="ARBA" id="ARBA00023274"/>
    </source>
</evidence>
<organism evidence="8 9">
    <name type="scientific">Iamia majanohamensis</name>
    <dbReference type="NCBI Taxonomy" id="467976"/>
    <lineage>
        <taxon>Bacteria</taxon>
        <taxon>Bacillati</taxon>
        <taxon>Actinomycetota</taxon>
        <taxon>Acidimicrobiia</taxon>
        <taxon>Acidimicrobiales</taxon>
        <taxon>Iamiaceae</taxon>
        <taxon>Iamia</taxon>
    </lineage>
</organism>
<dbReference type="PANTHER" id="PTHR12534:SF0">
    <property type="entry name" value="SMALL RIBOSOMAL SUBUNIT PROTEIN US2M"/>
    <property type="match status" value="1"/>
</dbReference>
<evidence type="ECO:0000256" key="4">
    <source>
        <dbReference type="ARBA" id="ARBA00035256"/>
    </source>
</evidence>
<keyword evidence="9" id="KW-1185">Reference proteome</keyword>
<dbReference type="Gene3D" id="1.10.287.610">
    <property type="entry name" value="Helix hairpin bin"/>
    <property type="match status" value="1"/>
</dbReference>
<evidence type="ECO:0000256" key="1">
    <source>
        <dbReference type="ARBA" id="ARBA00006242"/>
    </source>
</evidence>
<keyword evidence="3 5" id="KW-0687">Ribonucleoprotein</keyword>
<dbReference type="EMBL" id="CP116942">
    <property type="protein sequence ID" value="WCO65427.1"/>
    <property type="molecule type" value="Genomic_DNA"/>
</dbReference>
<gene>
    <name evidence="5 8" type="primary">rpsB</name>
    <name evidence="8" type="ORF">PO878_13070</name>
</gene>
<dbReference type="SUPFAM" id="SSF52313">
    <property type="entry name" value="Ribosomal protein S2"/>
    <property type="match status" value="1"/>
</dbReference>
<keyword evidence="2 5" id="KW-0689">Ribosomal protein</keyword>
<dbReference type="InterPro" id="IPR023591">
    <property type="entry name" value="Ribosomal_uS2_flav_dom_sf"/>
</dbReference>
<protein>
    <recommendedName>
        <fullName evidence="4 5">Small ribosomal subunit protein uS2</fullName>
    </recommendedName>
</protein>
<dbReference type="NCBIfam" id="TIGR01011">
    <property type="entry name" value="rpsB_bact"/>
    <property type="match status" value="1"/>
</dbReference>
<evidence type="ECO:0000256" key="7">
    <source>
        <dbReference type="SAM" id="MobiDB-lite"/>
    </source>
</evidence>
<dbReference type="KEGG" id="ima:PO878_13070"/>
<feature type="region of interest" description="Disordered" evidence="7">
    <location>
        <begin position="273"/>
        <end position="343"/>
    </location>
</feature>
<dbReference type="GO" id="GO:0006412">
    <property type="term" value="P:translation"/>
    <property type="evidence" value="ECO:0007669"/>
    <property type="project" value="UniProtKB-UniRule"/>
</dbReference>
<dbReference type="CDD" id="cd01425">
    <property type="entry name" value="RPS2"/>
    <property type="match status" value="1"/>
</dbReference>
<comment type="similarity">
    <text evidence="1 5 6">Belongs to the universal ribosomal protein uS2 family.</text>
</comment>
<dbReference type="PROSITE" id="PS00962">
    <property type="entry name" value="RIBOSOMAL_S2_1"/>
    <property type="match status" value="1"/>
</dbReference>